<evidence type="ECO:0000313" key="1">
    <source>
        <dbReference type="EMBL" id="KAI0085913.1"/>
    </source>
</evidence>
<keyword evidence="2" id="KW-1185">Reference proteome</keyword>
<evidence type="ECO:0000313" key="2">
    <source>
        <dbReference type="Proteomes" id="UP001055072"/>
    </source>
</evidence>
<dbReference type="Proteomes" id="UP001055072">
    <property type="component" value="Unassembled WGS sequence"/>
</dbReference>
<sequence>MMSLPTNLMPLLETALNTFDILDSPEEEDEFIEKLRFFLDDNLILAALDLVDRDSVILYNTPWKHTKYEVLGTTSTYSVFLGRPDKTSLHTAYCTCPSFAYSVLASDTQYMCKHLLATVLAIRMSKCTKRVVSPNELAGKIMSGLSTT</sequence>
<name>A0ACB8TV96_9APHY</name>
<protein>
    <submittedName>
        <fullName evidence="1">Uncharacterized protein</fullName>
    </submittedName>
</protein>
<organism evidence="1 2">
    <name type="scientific">Irpex rosettiformis</name>
    <dbReference type="NCBI Taxonomy" id="378272"/>
    <lineage>
        <taxon>Eukaryota</taxon>
        <taxon>Fungi</taxon>
        <taxon>Dikarya</taxon>
        <taxon>Basidiomycota</taxon>
        <taxon>Agaricomycotina</taxon>
        <taxon>Agaricomycetes</taxon>
        <taxon>Polyporales</taxon>
        <taxon>Irpicaceae</taxon>
        <taxon>Irpex</taxon>
    </lineage>
</organism>
<accession>A0ACB8TV96</accession>
<comment type="caution">
    <text evidence="1">The sequence shown here is derived from an EMBL/GenBank/DDBJ whole genome shotgun (WGS) entry which is preliminary data.</text>
</comment>
<dbReference type="EMBL" id="MU274927">
    <property type="protein sequence ID" value="KAI0085913.1"/>
    <property type="molecule type" value="Genomic_DNA"/>
</dbReference>
<proteinExistence type="predicted"/>
<gene>
    <name evidence="1" type="ORF">BDY19DRAFT_385165</name>
</gene>
<reference evidence="1" key="1">
    <citation type="journal article" date="2021" name="Environ. Microbiol.">
        <title>Gene family expansions and transcriptome signatures uncover fungal adaptations to wood decay.</title>
        <authorList>
            <person name="Hage H."/>
            <person name="Miyauchi S."/>
            <person name="Viragh M."/>
            <person name="Drula E."/>
            <person name="Min B."/>
            <person name="Chaduli D."/>
            <person name="Navarro D."/>
            <person name="Favel A."/>
            <person name="Norest M."/>
            <person name="Lesage-Meessen L."/>
            <person name="Balint B."/>
            <person name="Merenyi Z."/>
            <person name="de Eugenio L."/>
            <person name="Morin E."/>
            <person name="Martinez A.T."/>
            <person name="Baldrian P."/>
            <person name="Stursova M."/>
            <person name="Martinez M.J."/>
            <person name="Novotny C."/>
            <person name="Magnuson J.K."/>
            <person name="Spatafora J.W."/>
            <person name="Maurice S."/>
            <person name="Pangilinan J."/>
            <person name="Andreopoulos W."/>
            <person name="LaButti K."/>
            <person name="Hundley H."/>
            <person name="Na H."/>
            <person name="Kuo A."/>
            <person name="Barry K."/>
            <person name="Lipzen A."/>
            <person name="Henrissat B."/>
            <person name="Riley R."/>
            <person name="Ahrendt S."/>
            <person name="Nagy L.G."/>
            <person name="Grigoriev I.V."/>
            <person name="Martin F."/>
            <person name="Rosso M.N."/>
        </authorList>
    </citation>
    <scope>NUCLEOTIDE SEQUENCE</scope>
    <source>
        <strain evidence="1">CBS 384.51</strain>
    </source>
</reference>